<dbReference type="Gene3D" id="3.90.550.10">
    <property type="entry name" value="Spore Coat Polysaccharide Biosynthesis Protein SpsA, Chain A"/>
    <property type="match status" value="1"/>
</dbReference>
<keyword evidence="5" id="KW-1185">Reference proteome</keyword>
<dbReference type="InterPro" id="IPR029044">
    <property type="entry name" value="Nucleotide-diphossugar_trans"/>
</dbReference>
<dbReference type="PANTHER" id="PTHR43685:SF3">
    <property type="entry name" value="SLR2126 PROTEIN"/>
    <property type="match status" value="1"/>
</dbReference>
<sequence>MRISVAILTYNWPLALERVLEGLARQTRLPDEVIVSDDGSRAETRQMIERVAASFPMRLVHLWQPDDGARMSRARNRAIAAATGDYIILLDGDMVAEPHFVADHEAFAMKGCYVQGSRVLSDEPLTQRMLADGSVRATFFSPGIERRRHTLRLPWLARLYAKPGRKTRGIKSCNMGFWRDDLLALNGFNETMTGWGREDTELVHRAYHMGLQRREMRFSGLATHLYHRTRKNIIDNPNDRILDDTRRRKLVRSELGLDQYLAEFATPPPDVRAGSVKRV</sequence>
<evidence type="ECO:0000313" key="5">
    <source>
        <dbReference type="Proteomes" id="UP000490980"/>
    </source>
</evidence>
<gene>
    <name evidence="4" type="ORF">HBF25_02095</name>
</gene>
<dbReference type="InterPro" id="IPR050834">
    <property type="entry name" value="Glycosyltransf_2"/>
</dbReference>
<dbReference type="PANTHER" id="PTHR43685">
    <property type="entry name" value="GLYCOSYLTRANSFERASE"/>
    <property type="match status" value="1"/>
</dbReference>
<dbReference type="CDD" id="cd06420">
    <property type="entry name" value="GT2_Chondriotin_Pol_N"/>
    <property type="match status" value="1"/>
</dbReference>
<comment type="caution">
    <text evidence="4">The sequence shown here is derived from an EMBL/GenBank/DDBJ whole genome shotgun (WGS) entry which is preliminary data.</text>
</comment>
<reference evidence="4 5" key="1">
    <citation type="submission" date="2020-03" db="EMBL/GenBank/DDBJ databases">
        <authorList>
            <person name="Lai Q."/>
        </authorList>
    </citation>
    <scope>NUCLEOTIDE SEQUENCE [LARGE SCALE GENOMIC DNA]</scope>
    <source>
        <strain evidence="4 5">CCUG 25036</strain>
    </source>
</reference>
<dbReference type="EMBL" id="JAARLZ010000001">
    <property type="protein sequence ID" value="NII05174.1"/>
    <property type="molecule type" value="Genomic_DNA"/>
</dbReference>
<feature type="domain" description="Galactosyltransferase C-terminal" evidence="3">
    <location>
        <begin position="167"/>
        <end position="227"/>
    </location>
</feature>
<dbReference type="Proteomes" id="UP000490980">
    <property type="component" value="Unassembled WGS sequence"/>
</dbReference>
<evidence type="ECO:0000259" key="2">
    <source>
        <dbReference type="Pfam" id="PF00535"/>
    </source>
</evidence>
<protein>
    <submittedName>
        <fullName evidence="4">Glycosyltransferase</fullName>
    </submittedName>
</protein>
<keyword evidence="1 4" id="KW-0808">Transferase</keyword>
<dbReference type="GO" id="GO:0016740">
    <property type="term" value="F:transferase activity"/>
    <property type="evidence" value="ECO:0007669"/>
    <property type="project" value="UniProtKB-KW"/>
</dbReference>
<accession>A0A7X5U7D8</accession>
<evidence type="ECO:0000313" key="4">
    <source>
        <dbReference type="EMBL" id="NII05174.1"/>
    </source>
</evidence>
<proteinExistence type="predicted"/>
<evidence type="ECO:0000256" key="1">
    <source>
        <dbReference type="ARBA" id="ARBA00022679"/>
    </source>
</evidence>
<dbReference type="InterPro" id="IPR027791">
    <property type="entry name" value="Galactosyl_T_C"/>
</dbReference>
<dbReference type="AlphaFoldDB" id="A0A7X5U7D8"/>
<dbReference type="Pfam" id="PF02709">
    <property type="entry name" value="Glyco_transf_7C"/>
    <property type="match status" value="1"/>
</dbReference>
<dbReference type="Pfam" id="PF00535">
    <property type="entry name" value="Glycos_transf_2"/>
    <property type="match status" value="1"/>
</dbReference>
<dbReference type="RefSeq" id="WP_166946088.1">
    <property type="nucleotide sequence ID" value="NZ_JAARLZ010000001.1"/>
</dbReference>
<organism evidence="4 5">
    <name type="scientific">Luteibacter anthropi</name>
    <dbReference type="NCBI Taxonomy" id="564369"/>
    <lineage>
        <taxon>Bacteria</taxon>
        <taxon>Pseudomonadati</taxon>
        <taxon>Pseudomonadota</taxon>
        <taxon>Gammaproteobacteria</taxon>
        <taxon>Lysobacterales</taxon>
        <taxon>Rhodanobacteraceae</taxon>
        <taxon>Luteibacter</taxon>
    </lineage>
</organism>
<dbReference type="SUPFAM" id="SSF53448">
    <property type="entry name" value="Nucleotide-diphospho-sugar transferases"/>
    <property type="match status" value="1"/>
</dbReference>
<name>A0A7X5U7D8_9GAMM</name>
<evidence type="ECO:0000259" key="3">
    <source>
        <dbReference type="Pfam" id="PF02709"/>
    </source>
</evidence>
<dbReference type="InterPro" id="IPR001173">
    <property type="entry name" value="Glyco_trans_2-like"/>
</dbReference>
<feature type="domain" description="Glycosyltransferase 2-like" evidence="2">
    <location>
        <begin position="4"/>
        <end position="150"/>
    </location>
</feature>